<dbReference type="GO" id="GO:0016887">
    <property type="term" value="F:ATP hydrolysis activity"/>
    <property type="evidence" value="ECO:0007669"/>
    <property type="project" value="InterPro"/>
</dbReference>
<evidence type="ECO:0000313" key="6">
    <source>
        <dbReference type="EMBL" id="HGT38650.1"/>
    </source>
</evidence>
<accession>A0A7C4QUE3</accession>
<dbReference type="PANTHER" id="PTHR24220">
    <property type="entry name" value="IMPORT ATP-BINDING PROTEIN"/>
    <property type="match status" value="1"/>
</dbReference>
<evidence type="ECO:0000259" key="5">
    <source>
        <dbReference type="PROSITE" id="PS50893"/>
    </source>
</evidence>
<keyword evidence="1" id="KW-0813">Transport</keyword>
<evidence type="ECO:0000256" key="1">
    <source>
        <dbReference type="ARBA" id="ARBA00022448"/>
    </source>
</evidence>
<dbReference type="PANTHER" id="PTHR24220:SF86">
    <property type="entry name" value="ABC TRANSPORTER ABCH.1"/>
    <property type="match status" value="1"/>
</dbReference>
<proteinExistence type="inferred from homology"/>
<dbReference type="SMART" id="SM00382">
    <property type="entry name" value="AAA"/>
    <property type="match status" value="1"/>
</dbReference>
<evidence type="ECO:0000256" key="4">
    <source>
        <dbReference type="ARBA" id="ARBA00038388"/>
    </source>
</evidence>
<evidence type="ECO:0000256" key="2">
    <source>
        <dbReference type="ARBA" id="ARBA00022741"/>
    </source>
</evidence>
<feature type="domain" description="ABC transporter" evidence="5">
    <location>
        <begin position="2"/>
        <end position="231"/>
    </location>
</feature>
<protein>
    <submittedName>
        <fullName evidence="6">ABC transporter ATP-binding protein</fullName>
    </submittedName>
</protein>
<comment type="caution">
    <text evidence="6">The sequence shown here is derived from an EMBL/GenBank/DDBJ whole genome shotgun (WGS) entry which is preliminary data.</text>
</comment>
<gene>
    <name evidence="6" type="ORF">ENS64_05225</name>
</gene>
<organism evidence="6">
    <name type="scientific">Schlesneria paludicola</name>
    <dbReference type="NCBI Taxonomy" id="360056"/>
    <lineage>
        <taxon>Bacteria</taxon>
        <taxon>Pseudomonadati</taxon>
        <taxon>Planctomycetota</taxon>
        <taxon>Planctomycetia</taxon>
        <taxon>Planctomycetales</taxon>
        <taxon>Planctomycetaceae</taxon>
        <taxon>Schlesneria</taxon>
    </lineage>
</organism>
<reference evidence="6" key="1">
    <citation type="journal article" date="2020" name="mSystems">
        <title>Genome- and Community-Level Interaction Insights into Carbon Utilization and Element Cycling Functions of Hydrothermarchaeota in Hydrothermal Sediment.</title>
        <authorList>
            <person name="Zhou Z."/>
            <person name="Liu Y."/>
            <person name="Xu W."/>
            <person name="Pan J."/>
            <person name="Luo Z.H."/>
            <person name="Li M."/>
        </authorList>
    </citation>
    <scope>NUCLEOTIDE SEQUENCE [LARGE SCALE GENOMIC DNA]</scope>
    <source>
        <strain evidence="6">SpSt-508</strain>
    </source>
</reference>
<dbReference type="GO" id="GO:0005886">
    <property type="term" value="C:plasma membrane"/>
    <property type="evidence" value="ECO:0007669"/>
    <property type="project" value="TreeGrafter"/>
</dbReference>
<name>A0A7C4QUE3_9PLAN</name>
<dbReference type="FunFam" id="3.40.50.300:FF:000032">
    <property type="entry name" value="Export ABC transporter ATP-binding protein"/>
    <property type="match status" value="1"/>
</dbReference>
<comment type="similarity">
    <text evidence="4">Belongs to the ABC transporter superfamily. Macrolide exporter (TC 3.A.1.122) family.</text>
</comment>
<dbReference type="InterPro" id="IPR015854">
    <property type="entry name" value="ABC_transpr_LolD-like"/>
</dbReference>
<dbReference type="GO" id="GO:0022857">
    <property type="term" value="F:transmembrane transporter activity"/>
    <property type="evidence" value="ECO:0007669"/>
    <property type="project" value="TreeGrafter"/>
</dbReference>
<dbReference type="AlphaFoldDB" id="A0A7C4QUE3"/>
<dbReference type="SUPFAM" id="SSF52540">
    <property type="entry name" value="P-loop containing nucleoside triphosphate hydrolases"/>
    <property type="match status" value="1"/>
</dbReference>
<dbReference type="InterPro" id="IPR003593">
    <property type="entry name" value="AAA+_ATPase"/>
</dbReference>
<dbReference type="EMBL" id="DSVQ01000011">
    <property type="protein sequence ID" value="HGT38650.1"/>
    <property type="molecule type" value="Genomic_DNA"/>
</dbReference>
<dbReference type="Pfam" id="PF00005">
    <property type="entry name" value="ABC_tran"/>
    <property type="match status" value="1"/>
</dbReference>
<sequence length="233" mass="25854">MIELEHVSKVHRRGEVEIPALRDVTCSIAAESFTFILGPSGSGKSTLLYLLGALDEPTSGDIRIDGQSLVRMTVREKDAFRRHSVGFVFQSFNLLSNLSAEDNVLVPFFPQGVTAERRQRAREYLARLGLADRCAHRPAQLSGGEQQRVAIARALVKQPRLILADEPTGELDSENAGAVLRDMRQLCREQRTTVVIVTHEQEHLRTGDHLLRLRDGRLVAQESAVVAAASLQR</sequence>
<dbReference type="InterPro" id="IPR003439">
    <property type="entry name" value="ABC_transporter-like_ATP-bd"/>
</dbReference>
<dbReference type="InterPro" id="IPR027417">
    <property type="entry name" value="P-loop_NTPase"/>
</dbReference>
<dbReference type="InterPro" id="IPR017871">
    <property type="entry name" value="ABC_transporter-like_CS"/>
</dbReference>
<dbReference type="Gene3D" id="3.40.50.300">
    <property type="entry name" value="P-loop containing nucleotide triphosphate hydrolases"/>
    <property type="match status" value="1"/>
</dbReference>
<dbReference type="PROSITE" id="PS50893">
    <property type="entry name" value="ABC_TRANSPORTER_2"/>
    <property type="match status" value="1"/>
</dbReference>
<dbReference type="InterPro" id="IPR017911">
    <property type="entry name" value="MacB-like_ATP-bd"/>
</dbReference>
<evidence type="ECO:0000256" key="3">
    <source>
        <dbReference type="ARBA" id="ARBA00022840"/>
    </source>
</evidence>
<dbReference type="GO" id="GO:0005524">
    <property type="term" value="F:ATP binding"/>
    <property type="evidence" value="ECO:0007669"/>
    <property type="project" value="UniProtKB-KW"/>
</dbReference>
<dbReference type="CDD" id="cd03255">
    <property type="entry name" value="ABC_MJ0796_LolCDE_FtsE"/>
    <property type="match status" value="1"/>
</dbReference>
<dbReference type="GO" id="GO:0098796">
    <property type="term" value="C:membrane protein complex"/>
    <property type="evidence" value="ECO:0007669"/>
    <property type="project" value="UniProtKB-ARBA"/>
</dbReference>
<dbReference type="PROSITE" id="PS00211">
    <property type="entry name" value="ABC_TRANSPORTER_1"/>
    <property type="match status" value="1"/>
</dbReference>
<keyword evidence="3 6" id="KW-0067">ATP-binding</keyword>
<keyword evidence="2" id="KW-0547">Nucleotide-binding</keyword>